<evidence type="ECO:0000256" key="1">
    <source>
        <dbReference type="SAM" id="MobiDB-lite"/>
    </source>
</evidence>
<dbReference type="EMBL" id="RHFK02000001">
    <property type="protein sequence ID" value="TWW80977.1"/>
    <property type="molecule type" value="Genomic_DNA"/>
</dbReference>
<protein>
    <submittedName>
        <fullName evidence="2">Uncharacterized protein</fullName>
    </submittedName>
</protein>
<dbReference type="Proteomes" id="UP000324091">
    <property type="component" value="Chromosome 1"/>
</dbReference>
<gene>
    <name evidence="2" type="ORF">D4764_01G0007920</name>
</gene>
<dbReference type="AlphaFoldDB" id="A0A5C6PRI4"/>
<feature type="region of interest" description="Disordered" evidence="1">
    <location>
        <begin position="31"/>
        <end position="63"/>
    </location>
</feature>
<sequence>MGGFNGSLQCLVPQLHPVNLCWKLSGPQTSWEPSAKNHAENEVNNEGQEGQEVKKTISVKVYN</sequence>
<accession>A0A5C6PRI4</accession>
<evidence type="ECO:0000313" key="3">
    <source>
        <dbReference type="Proteomes" id="UP000324091"/>
    </source>
</evidence>
<comment type="caution">
    <text evidence="2">The sequence shown here is derived from an EMBL/GenBank/DDBJ whole genome shotgun (WGS) entry which is preliminary data.</text>
</comment>
<keyword evidence="3" id="KW-1185">Reference proteome</keyword>
<proteinExistence type="predicted"/>
<organism evidence="2 3">
    <name type="scientific">Takifugu flavidus</name>
    <name type="common">sansaifugu</name>
    <dbReference type="NCBI Taxonomy" id="433684"/>
    <lineage>
        <taxon>Eukaryota</taxon>
        <taxon>Metazoa</taxon>
        <taxon>Chordata</taxon>
        <taxon>Craniata</taxon>
        <taxon>Vertebrata</taxon>
        <taxon>Euteleostomi</taxon>
        <taxon>Actinopterygii</taxon>
        <taxon>Neopterygii</taxon>
        <taxon>Teleostei</taxon>
        <taxon>Neoteleostei</taxon>
        <taxon>Acanthomorphata</taxon>
        <taxon>Eupercaria</taxon>
        <taxon>Tetraodontiformes</taxon>
        <taxon>Tetradontoidea</taxon>
        <taxon>Tetraodontidae</taxon>
        <taxon>Takifugu</taxon>
    </lineage>
</organism>
<evidence type="ECO:0000313" key="2">
    <source>
        <dbReference type="EMBL" id="TWW80977.1"/>
    </source>
</evidence>
<name>A0A5C6PRI4_9TELE</name>
<reference evidence="2 3" key="1">
    <citation type="submission" date="2019-04" db="EMBL/GenBank/DDBJ databases">
        <title>Chromosome genome assembly for Takifugu flavidus.</title>
        <authorList>
            <person name="Xiao S."/>
        </authorList>
    </citation>
    <scope>NUCLEOTIDE SEQUENCE [LARGE SCALE GENOMIC DNA]</scope>
    <source>
        <strain evidence="2">HTHZ2018</strain>
        <tissue evidence="2">Muscle</tissue>
    </source>
</reference>